<evidence type="ECO:0000313" key="3">
    <source>
        <dbReference type="Proteomes" id="UP001596099"/>
    </source>
</evidence>
<gene>
    <name evidence="2" type="ORF">ACFPYI_13245</name>
</gene>
<dbReference type="Pfam" id="PF25929">
    <property type="entry name" value="DUF7974"/>
    <property type="match status" value="1"/>
</dbReference>
<keyword evidence="3" id="KW-1185">Reference proteome</keyword>
<accession>A0ABD5RPV8</accession>
<dbReference type="Proteomes" id="UP001596099">
    <property type="component" value="Unassembled WGS sequence"/>
</dbReference>
<reference evidence="2 3" key="1">
    <citation type="journal article" date="2019" name="Int. J. Syst. Evol. Microbiol.">
        <title>The Global Catalogue of Microorganisms (GCM) 10K type strain sequencing project: providing services to taxonomists for standard genome sequencing and annotation.</title>
        <authorList>
            <consortium name="The Broad Institute Genomics Platform"/>
            <consortium name="The Broad Institute Genome Sequencing Center for Infectious Disease"/>
            <person name="Wu L."/>
            <person name="Ma J."/>
        </authorList>
    </citation>
    <scope>NUCLEOTIDE SEQUENCE [LARGE SCALE GENOMIC DNA]</scope>
    <source>
        <strain evidence="2 3">CGMCC 1.12543</strain>
    </source>
</reference>
<sequence>MPPGPHDTTRDSQGFDESRNVVTDVLGKFVPQWLARRAISVRVETDRETYRVGDPVEVTVTLRNGLPLPVTIATPRPRLWGWSVDGDLEASDEQVYTGDAPGTLSFRAGERKVISHTWDGRFKRVGDPTRWVEPEPGEHEVRAFLALDGDRPADAVTIRFEE</sequence>
<evidence type="ECO:0000259" key="1">
    <source>
        <dbReference type="Pfam" id="PF25929"/>
    </source>
</evidence>
<organism evidence="2 3">
    <name type="scientific">Halomarina salina</name>
    <dbReference type="NCBI Taxonomy" id="1872699"/>
    <lineage>
        <taxon>Archaea</taxon>
        <taxon>Methanobacteriati</taxon>
        <taxon>Methanobacteriota</taxon>
        <taxon>Stenosarchaea group</taxon>
        <taxon>Halobacteria</taxon>
        <taxon>Halobacteriales</taxon>
        <taxon>Natronomonadaceae</taxon>
        <taxon>Halomarina</taxon>
    </lineage>
</organism>
<comment type="caution">
    <text evidence="2">The sequence shown here is derived from an EMBL/GenBank/DDBJ whole genome shotgun (WGS) entry which is preliminary data.</text>
</comment>
<evidence type="ECO:0000313" key="2">
    <source>
        <dbReference type="EMBL" id="MFC5972300.1"/>
    </source>
</evidence>
<feature type="domain" description="DUF7974" evidence="1">
    <location>
        <begin position="28"/>
        <end position="160"/>
    </location>
</feature>
<protein>
    <recommendedName>
        <fullName evidence="1">DUF7974 domain-containing protein</fullName>
    </recommendedName>
</protein>
<dbReference type="RefSeq" id="WP_247415454.1">
    <property type="nucleotide sequence ID" value="NZ_JALLGW010000001.1"/>
</dbReference>
<name>A0ABD5RPV8_9EURY</name>
<proteinExistence type="predicted"/>
<dbReference type="EMBL" id="JBHSQH010000001">
    <property type="protein sequence ID" value="MFC5972300.1"/>
    <property type="molecule type" value="Genomic_DNA"/>
</dbReference>
<dbReference type="AlphaFoldDB" id="A0ABD5RPV8"/>
<dbReference type="InterPro" id="IPR058280">
    <property type="entry name" value="DUF7974"/>
</dbReference>